<reference evidence="1 2" key="1">
    <citation type="submission" date="2018-11" db="EMBL/GenBank/DDBJ databases">
        <authorList>
            <consortium name="Pathogen Informatics"/>
        </authorList>
    </citation>
    <scope>NUCLEOTIDE SEQUENCE [LARGE SCALE GENOMIC DNA]</scope>
    <source>
        <strain>Denwood</strain>
        <strain evidence="2">Zambia</strain>
    </source>
</reference>
<proteinExistence type="predicted"/>
<accession>A0A183Q7Q7</accession>
<gene>
    <name evidence="1" type="ORF">SMTD_LOCUS22643</name>
</gene>
<protein>
    <submittedName>
        <fullName evidence="1">Uncharacterized protein</fullName>
    </submittedName>
</protein>
<dbReference type="Proteomes" id="UP000269396">
    <property type="component" value="Unassembled WGS sequence"/>
</dbReference>
<keyword evidence="2" id="KW-1185">Reference proteome</keyword>
<sequence length="60" mass="6789">MTTRQIKNGKAAGPDNISSEALKADVAVTARILHILFNKIWDKEEVPRDWKEGFLVKKIP</sequence>
<organism evidence="1 2">
    <name type="scientific">Schistosoma mattheei</name>
    <dbReference type="NCBI Taxonomy" id="31246"/>
    <lineage>
        <taxon>Eukaryota</taxon>
        <taxon>Metazoa</taxon>
        <taxon>Spiralia</taxon>
        <taxon>Lophotrochozoa</taxon>
        <taxon>Platyhelminthes</taxon>
        <taxon>Trematoda</taxon>
        <taxon>Digenea</taxon>
        <taxon>Strigeidida</taxon>
        <taxon>Schistosomatoidea</taxon>
        <taxon>Schistosomatidae</taxon>
        <taxon>Schistosoma</taxon>
    </lineage>
</organism>
<evidence type="ECO:0000313" key="1">
    <source>
        <dbReference type="EMBL" id="VDP87873.1"/>
    </source>
</evidence>
<dbReference type="EMBL" id="UZAL01052864">
    <property type="protein sequence ID" value="VDP87873.1"/>
    <property type="molecule type" value="Genomic_DNA"/>
</dbReference>
<evidence type="ECO:0000313" key="2">
    <source>
        <dbReference type="Proteomes" id="UP000269396"/>
    </source>
</evidence>
<dbReference type="AlphaFoldDB" id="A0A183Q7Q7"/>
<name>A0A183Q7Q7_9TREM</name>